<dbReference type="Proteomes" id="UP000441609">
    <property type="component" value="Unassembled WGS sequence"/>
</dbReference>
<dbReference type="Proteomes" id="UP000284660">
    <property type="component" value="Unassembled WGS sequence"/>
</dbReference>
<dbReference type="AlphaFoldDB" id="A0A174CSD5"/>
<evidence type="ECO:0000256" key="1">
    <source>
        <dbReference type="ARBA" id="ARBA00005085"/>
    </source>
</evidence>
<comment type="pathway">
    <text evidence="1">Protein modification; protein lipoylation via exogenous pathway; protein N(6)-(lipoyl)lysine from lipoate: step 2/2.</text>
</comment>
<dbReference type="UniPathway" id="UPA00537">
    <property type="reaction ID" value="UER00595"/>
</dbReference>
<sequence>MLCIHNTQTDPYFNLAAEEYLLKNFKENIFMLWQNEPSIVIGKHQDVWAEVNLKFVQDQQIKIARRFSGGGAVYHDPGNLNLTFIETGQIMQTDKYTIQIMNFLKTLGVHVEMDERKGLTIGGFKISGSAQSIHKNRYMHHATLLFSTDLDRLVTSLKSTSRQTPEKTGGKRSTFVKSVRSPVTNISAHLPASISIQHFKKALLYYFTINNPGIQDYSFTQADLEAIYRLKEQKYATASWNFNTYTL</sequence>
<dbReference type="PANTHER" id="PTHR12561:SF3">
    <property type="entry name" value="LIPOYLTRANSFERASE 1, MITOCHONDRIAL"/>
    <property type="match status" value="1"/>
</dbReference>
<dbReference type="EMBL" id="WKNE01000005">
    <property type="protein sequence ID" value="MRZ54884.1"/>
    <property type="molecule type" value="Genomic_DNA"/>
</dbReference>
<keyword evidence="3" id="KW-0548">Nucleotidyltransferase</keyword>
<name>A0A174CSD5_PARDI</name>
<dbReference type="Pfam" id="PF21948">
    <property type="entry name" value="LplA-B_cat"/>
    <property type="match status" value="1"/>
</dbReference>
<evidence type="ECO:0000313" key="6">
    <source>
        <dbReference type="EMBL" id="RHD77862.1"/>
    </source>
</evidence>
<dbReference type="InterPro" id="IPR004562">
    <property type="entry name" value="LipoylTrfase_LipoateP_Ligase"/>
</dbReference>
<dbReference type="EMBL" id="CYYK01000005">
    <property type="protein sequence ID" value="CUO14740.1"/>
    <property type="molecule type" value="Genomic_DNA"/>
</dbReference>
<dbReference type="NCBIfam" id="TIGR00545">
    <property type="entry name" value="lipoyltrans"/>
    <property type="match status" value="1"/>
</dbReference>
<evidence type="ECO:0000313" key="9">
    <source>
        <dbReference type="Proteomes" id="UP000432516"/>
    </source>
</evidence>
<accession>A0A174CSD5</accession>
<evidence type="ECO:0000313" key="3">
    <source>
        <dbReference type="EMBL" id="CUO14740.1"/>
    </source>
</evidence>
<dbReference type="GO" id="GO:0016979">
    <property type="term" value="F:lipoate-protein ligase activity"/>
    <property type="evidence" value="ECO:0007669"/>
    <property type="project" value="UniProtKB-EC"/>
</dbReference>
<evidence type="ECO:0000313" key="7">
    <source>
        <dbReference type="Proteomes" id="UP000095455"/>
    </source>
</evidence>
<dbReference type="PROSITE" id="PS51733">
    <property type="entry name" value="BPL_LPL_CATALYTIC"/>
    <property type="match status" value="1"/>
</dbReference>
<dbReference type="CDD" id="cd16443">
    <property type="entry name" value="LplA"/>
    <property type="match status" value="1"/>
</dbReference>
<evidence type="ECO:0000313" key="5">
    <source>
        <dbReference type="EMBL" id="MSB73335.1"/>
    </source>
</evidence>
<dbReference type="Proteomes" id="UP000095455">
    <property type="component" value="Unassembled WGS sequence"/>
</dbReference>
<dbReference type="EC" id="6.3.1.20" evidence="4"/>
<dbReference type="InterPro" id="IPR045864">
    <property type="entry name" value="aa-tRNA-synth_II/BPL/LPL"/>
</dbReference>
<feature type="domain" description="BPL/LPL catalytic" evidence="2">
    <location>
        <begin position="24"/>
        <end position="194"/>
    </location>
</feature>
<dbReference type="GO" id="GO:0009249">
    <property type="term" value="P:protein lipoylation"/>
    <property type="evidence" value="ECO:0007669"/>
    <property type="project" value="InterPro"/>
</dbReference>
<proteinExistence type="predicted"/>
<keyword evidence="3" id="KW-0808">Transferase</keyword>
<evidence type="ECO:0000313" key="8">
    <source>
        <dbReference type="Proteomes" id="UP000284660"/>
    </source>
</evidence>
<dbReference type="EMBL" id="WKMO01000006">
    <property type="protein sequence ID" value="MSB73335.1"/>
    <property type="molecule type" value="Genomic_DNA"/>
</dbReference>
<reference evidence="9 10" key="3">
    <citation type="journal article" date="2019" name="Nat. Med.">
        <title>A library of human gut bacterial isolates paired with longitudinal multiomics data enables mechanistic microbiome research.</title>
        <authorList>
            <person name="Poyet M."/>
            <person name="Groussin M."/>
            <person name="Gibbons S.M."/>
            <person name="Avila-Pacheco J."/>
            <person name="Jiang X."/>
            <person name="Kearney S.M."/>
            <person name="Perrotta A.R."/>
            <person name="Berdy B."/>
            <person name="Zhao S."/>
            <person name="Lieberman T.D."/>
            <person name="Swanson P.K."/>
            <person name="Smith M."/>
            <person name="Roesemann S."/>
            <person name="Alexander J.E."/>
            <person name="Rich S.A."/>
            <person name="Livny J."/>
            <person name="Vlamakis H."/>
            <person name="Clish C."/>
            <person name="Bullock K."/>
            <person name="Deik A."/>
            <person name="Scott J."/>
            <person name="Pierce K.A."/>
            <person name="Xavier R.J."/>
            <person name="Alm E.J."/>
        </authorList>
    </citation>
    <scope>NUCLEOTIDE SEQUENCE [LARGE SCALE GENOMIC DNA]</scope>
    <source>
        <strain evidence="4 9">BIOML-A2</strain>
        <strain evidence="5 10">BIOML-A20</strain>
    </source>
</reference>
<reference evidence="3 7" key="1">
    <citation type="submission" date="2015-09" db="EMBL/GenBank/DDBJ databases">
        <authorList>
            <consortium name="Pathogen Informatics"/>
        </authorList>
    </citation>
    <scope>NUCLEOTIDE SEQUENCE [LARGE SCALE GENOMIC DNA]</scope>
    <source>
        <strain evidence="3 7">2789STDY5608822</strain>
    </source>
</reference>
<keyword evidence="4" id="KW-0436">Ligase</keyword>
<dbReference type="InterPro" id="IPR004143">
    <property type="entry name" value="BPL_LPL_catalytic"/>
</dbReference>
<dbReference type="GO" id="GO:0005737">
    <property type="term" value="C:cytoplasm"/>
    <property type="evidence" value="ECO:0007669"/>
    <property type="project" value="TreeGrafter"/>
</dbReference>
<evidence type="ECO:0000313" key="10">
    <source>
        <dbReference type="Proteomes" id="UP000441609"/>
    </source>
</evidence>
<evidence type="ECO:0000313" key="4">
    <source>
        <dbReference type="EMBL" id="MRZ54884.1"/>
    </source>
</evidence>
<comment type="caution">
    <text evidence="4">The sequence shown here is derived from an EMBL/GenBank/DDBJ whole genome shotgun (WGS) entry which is preliminary data.</text>
</comment>
<dbReference type="PANTHER" id="PTHR12561">
    <property type="entry name" value="LIPOATE-PROTEIN LIGASE"/>
    <property type="match status" value="1"/>
</dbReference>
<dbReference type="EMBL" id="QSJN01000001">
    <property type="protein sequence ID" value="RHD77862.1"/>
    <property type="molecule type" value="Genomic_DNA"/>
</dbReference>
<reference evidence="6 8" key="2">
    <citation type="submission" date="2018-08" db="EMBL/GenBank/DDBJ databases">
        <title>A genome reference for cultivated species of the human gut microbiota.</title>
        <authorList>
            <person name="Zou Y."/>
            <person name="Xue W."/>
            <person name="Luo G."/>
        </authorList>
    </citation>
    <scope>NUCLEOTIDE SEQUENCE [LARGE SCALE GENOMIC DNA]</scope>
    <source>
        <strain evidence="6 8">AM30-4</strain>
    </source>
</reference>
<organism evidence="4 9">
    <name type="scientific">Parabacteroides distasonis</name>
    <dbReference type="NCBI Taxonomy" id="823"/>
    <lineage>
        <taxon>Bacteria</taxon>
        <taxon>Pseudomonadati</taxon>
        <taxon>Bacteroidota</taxon>
        <taxon>Bacteroidia</taxon>
        <taxon>Bacteroidales</taxon>
        <taxon>Tannerellaceae</taxon>
        <taxon>Parabacteroides</taxon>
    </lineage>
</organism>
<dbReference type="Gene3D" id="3.30.930.10">
    <property type="entry name" value="Bira Bifunctional Protein, Domain 2"/>
    <property type="match status" value="1"/>
</dbReference>
<protein>
    <submittedName>
        <fullName evidence="4 6">Lipoate--protein ligase</fullName>
        <ecNumber evidence="4">6.3.1.20</ecNumber>
    </submittedName>
    <submittedName>
        <fullName evidence="3">Lipoate-protein ligase LplJ</fullName>
        <ecNumber evidence="3">2.7.7.63</ecNumber>
    </submittedName>
</protein>
<dbReference type="SUPFAM" id="SSF55681">
    <property type="entry name" value="Class II aaRS and biotin synthetases"/>
    <property type="match status" value="1"/>
</dbReference>
<dbReference type="GO" id="GO:0017118">
    <property type="term" value="F:lipoyltransferase activity"/>
    <property type="evidence" value="ECO:0007669"/>
    <property type="project" value="TreeGrafter"/>
</dbReference>
<dbReference type="EC" id="2.7.7.63" evidence="3"/>
<evidence type="ECO:0000259" key="2">
    <source>
        <dbReference type="PROSITE" id="PS51733"/>
    </source>
</evidence>
<dbReference type="RefSeq" id="WP_005857636.1">
    <property type="nucleotide sequence ID" value="NZ_BQOC01000001.1"/>
</dbReference>
<dbReference type="OrthoDB" id="9787898at2"/>
<gene>
    <name evidence="3" type="primary">lplJ</name>
    <name evidence="6" type="ORF">DW782_00785</name>
    <name evidence="3" type="ORF">ERS852380_01673</name>
    <name evidence="4" type="ORF">GKD68_08965</name>
    <name evidence="5" type="ORF">GKD70_08555</name>
</gene>
<dbReference type="Proteomes" id="UP000432516">
    <property type="component" value="Unassembled WGS sequence"/>
</dbReference>